<dbReference type="EMBL" id="UINC01186247">
    <property type="protein sequence ID" value="SVD98380.1"/>
    <property type="molecule type" value="Genomic_DNA"/>
</dbReference>
<protein>
    <submittedName>
        <fullName evidence="1">Uncharacterized protein</fullName>
    </submittedName>
</protein>
<name>A0A382ZSW4_9ZZZZ</name>
<evidence type="ECO:0000313" key="1">
    <source>
        <dbReference type="EMBL" id="SVD98380.1"/>
    </source>
</evidence>
<accession>A0A382ZSW4</accession>
<sequence length="24" mass="2937">MKDFLASLEPVWEDVHEFDWLTTK</sequence>
<proteinExistence type="predicted"/>
<dbReference type="AlphaFoldDB" id="A0A382ZSW4"/>
<reference evidence="1" key="1">
    <citation type="submission" date="2018-05" db="EMBL/GenBank/DDBJ databases">
        <authorList>
            <person name="Lanie J.A."/>
            <person name="Ng W.-L."/>
            <person name="Kazmierczak K.M."/>
            <person name="Andrzejewski T.M."/>
            <person name="Davidsen T.M."/>
            <person name="Wayne K.J."/>
            <person name="Tettelin H."/>
            <person name="Glass J.I."/>
            <person name="Rusch D."/>
            <person name="Podicherti R."/>
            <person name="Tsui H.-C.T."/>
            <person name="Winkler M.E."/>
        </authorList>
    </citation>
    <scope>NUCLEOTIDE SEQUENCE</scope>
</reference>
<feature type="non-terminal residue" evidence="1">
    <location>
        <position position="24"/>
    </location>
</feature>
<gene>
    <name evidence="1" type="ORF">METZ01_LOCUS451234</name>
</gene>
<organism evidence="1">
    <name type="scientific">marine metagenome</name>
    <dbReference type="NCBI Taxonomy" id="408172"/>
    <lineage>
        <taxon>unclassified sequences</taxon>
        <taxon>metagenomes</taxon>
        <taxon>ecological metagenomes</taxon>
    </lineage>
</organism>